<organism evidence="1 2">
    <name type="scientific">Cloeon dipterum</name>
    <dbReference type="NCBI Taxonomy" id="197152"/>
    <lineage>
        <taxon>Eukaryota</taxon>
        <taxon>Metazoa</taxon>
        <taxon>Ecdysozoa</taxon>
        <taxon>Arthropoda</taxon>
        <taxon>Hexapoda</taxon>
        <taxon>Insecta</taxon>
        <taxon>Pterygota</taxon>
        <taxon>Palaeoptera</taxon>
        <taxon>Ephemeroptera</taxon>
        <taxon>Pisciforma</taxon>
        <taxon>Baetidae</taxon>
        <taxon>Cloeon</taxon>
    </lineage>
</organism>
<name>A0A8S1DE73_9INSE</name>
<proteinExistence type="predicted"/>
<reference evidence="1 2" key="1">
    <citation type="submission" date="2020-04" db="EMBL/GenBank/DDBJ databases">
        <authorList>
            <person name="Alioto T."/>
            <person name="Alioto T."/>
            <person name="Gomez Garrido J."/>
        </authorList>
    </citation>
    <scope>NUCLEOTIDE SEQUENCE [LARGE SCALE GENOMIC DNA]</scope>
</reference>
<sequence length="94" mass="10030">MAAKTPPIRMTCCCDLTVRHSPLTALAVGAGAHSPILQKVVVGCLPSFATCQVLLQLPSRNCGHRHPPVFSLTAVAITCKNLDFIVSILIYCPM</sequence>
<keyword evidence="2" id="KW-1185">Reference proteome</keyword>
<gene>
    <name evidence="1" type="ORF">CLODIP_2_CD16092</name>
</gene>
<dbReference type="Proteomes" id="UP000494165">
    <property type="component" value="Unassembled WGS sequence"/>
</dbReference>
<protein>
    <submittedName>
        <fullName evidence="1">Uncharacterized protein</fullName>
    </submittedName>
</protein>
<dbReference type="EMBL" id="CADEPI010000187">
    <property type="protein sequence ID" value="CAB3379516.1"/>
    <property type="molecule type" value="Genomic_DNA"/>
</dbReference>
<evidence type="ECO:0000313" key="2">
    <source>
        <dbReference type="Proteomes" id="UP000494165"/>
    </source>
</evidence>
<comment type="caution">
    <text evidence="1">The sequence shown here is derived from an EMBL/GenBank/DDBJ whole genome shotgun (WGS) entry which is preliminary data.</text>
</comment>
<accession>A0A8S1DE73</accession>
<evidence type="ECO:0000313" key="1">
    <source>
        <dbReference type="EMBL" id="CAB3379516.1"/>
    </source>
</evidence>
<dbReference type="AlphaFoldDB" id="A0A8S1DE73"/>